<protein>
    <recommendedName>
        <fullName evidence="15 16">Type III pantothenate kinase</fullName>
        <ecNumber evidence="6 16">2.7.1.33</ecNumber>
    </recommendedName>
    <alternativeName>
        <fullName evidence="16">PanK-III</fullName>
    </alternativeName>
    <alternativeName>
        <fullName evidence="16">Pantothenic acid kinase</fullName>
    </alternativeName>
</protein>
<feature type="binding site" evidence="16">
    <location>
        <position position="128"/>
    </location>
    <ligand>
        <name>K(+)</name>
        <dbReference type="ChEBI" id="CHEBI:29103"/>
    </ligand>
</feature>
<keyword evidence="11 16" id="KW-0067">ATP-binding</keyword>
<dbReference type="Gene3D" id="3.30.420.40">
    <property type="match status" value="1"/>
</dbReference>
<evidence type="ECO:0000256" key="9">
    <source>
        <dbReference type="ARBA" id="ARBA00022741"/>
    </source>
</evidence>
<dbReference type="PANTHER" id="PTHR34265">
    <property type="entry name" value="TYPE III PANTOTHENATE KINASE"/>
    <property type="match status" value="1"/>
</dbReference>
<dbReference type="EMBL" id="JBHTMY010000002">
    <property type="protein sequence ID" value="MFD1314841.1"/>
    <property type="molecule type" value="Genomic_DNA"/>
</dbReference>
<evidence type="ECO:0000256" key="8">
    <source>
        <dbReference type="ARBA" id="ARBA00022679"/>
    </source>
</evidence>
<comment type="subcellular location">
    <subcellularLocation>
        <location evidence="3 16">Cytoplasm</location>
    </subcellularLocation>
</comment>
<keyword evidence="16" id="KW-0479">Metal-binding</keyword>
<dbReference type="RefSeq" id="WP_377176767.1">
    <property type="nucleotide sequence ID" value="NZ_JBHTMY010000002.1"/>
</dbReference>
<sequence>MYVFLPLTFFYPMNLIIDIGNTLVKTAVFERDSLKYKSVFNKDNLADGLIQAYNEFDISHVIMSNVSHFPKDFSTLLPKNVNILILDQNTKVPFNNFYKTPQTLGVDRIALMAGAALQYSAKNCLVIDAGSCITYDFLDQNNNYYGGAISPGIEMRYKALHQQTAKLPHLKPINEIPVTGNSTENAIHLGVLNGVIQEIEGIIAQYLEIYENFTTILTGGDANFLSKNLKSTIFAKPNFLLEGLNGILIHNLDE</sequence>
<evidence type="ECO:0000313" key="18">
    <source>
        <dbReference type="Proteomes" id="UP001597201"/>
    </source>
</evidence>
<accession>A0ABW3XZ40</accession>
<evidence type="ECO:0000256" key="2">
    <source>
        <dbReference type="ARBA" id="ARBA00001958"/>
    </source>
</evidence>
<evidence type="ECO:0000256" key="12">
    <source>
        <dbReference type="ARBA" id="ARBA00022958"/>
    </source>
</evidence>
<dbReference type="NCBIfam" id="TIGR00671">
    <property type="entry name" value="baf"/>
    <property type="match status" value="1"/>
</dbReference>
<comment type="cofactor">
    <cofactor evidence="2">
        <name>K(+)</name>
        <dbReference type="ChEBI" id="CHEBI:29103"/>
    </cofactor>
</comment>
<feature type="binding site" evidence="16">
    <location>
        <position position="131"/>
    </location>
    <ligand>
        <name>ATP</name>
        <dbReference type="ChEBI" id="CHEBI:30616"/>
    </ligand>
</feature>
<feature type="binding site" evidence="16">
    <location>
        <position position="98"/>
    </location>
    <ligand>
        <name>substrate</name>
    </ligand>
</feature>
<dbReference type="Pfam" id="PF03309">
    <property type="entry name" value="Pan_kinase"/>
    <property type="match status" value="1"/>
</dbReference>
<evidence type="ECO:0000256" key="7">
    <source>
        <dbReference type="ARBA" id="ARBA00022490"/>
    </source>
</evidence>
<feature type="active site" description="Proton acceptor" evidence="16">
    <location>
        <position position="107"/>
    </location>
</feature>
<evidence type="ECO:0000256" key="16">
    <source>
        <dbReference type="HAMAP-Rule" id="MF_01274"/>
    </source>
</evidence>
<evidence type="ECO:0000256" key="11">
    <source>
        <dbReference type="ARBA" id="ARBA00022840"/>
    </source>
</evidence>
<evidence type="ECO:0000256" key="3">
    <source>
        <dbReference type="ARBA" id="ARBA00004496"/>
    </source>
</evidence>
<comment type="pathway">
    <text evidence="4 16">Cofactor biosynthesis; coenzyme A biosynthesis; CoA from (R)-pantothenate: step 1/5.</text>
</comment>
<feature type="binding site" evidence="16">
    <location>
        <begin position="105"/>
        <end position="108"/>
    </location>
    <ligand>
        <name>substrate</name>
    </ligand>
</feature>
<dbReference type="NCBIfam" id="NF009853">
    <property type="entry name" value="PRK13320.1-5"/>
    <property type="match status" value="1"/>
</dbReference>
<keyword evidence="13 16" id="KW-0173">Coenzyme A biosynthesis</keyword>
<proteinExistence type="inferred from homology"/>
<organism evidence="17 18">
    <name type="scientific">Namhaeicola litoreus</name>
    <dbReference type="NCBI Taxonomy" id="1052145"/>
    <lineage>
        <taxon>Bacteria</taxon>
        <taxon>Pseudomonadati</taxon>
        <taxon>Bacteroidota</taxon>
        <taxon>Flavobacteriia</taxon>
        <taxon>Flavobacteriales</taxon>
        <taxon>Flavobacteriaceae</taxon>
        <taxon>Namhaeicola</taxon>
    </lineage>
</organism>
<keyword evidence="10 16" id="KW-0418">Kinase</keyword>
<dbReference type="InterPro" id="IPR004619">
    <property type="entry name" value="Type_III_PanK"/>
</dbReference>
<name>A0ABW3XZ40_9FLAO</name>
<reference evidence="18" key="1">
    <citation type="journal article" date="2019" name="Int. J. Syst. Evol. Microbiol.">
        <title>The Global Catalogue of Microorganisms (GCM) 10K type strain sequencing project: providing services to taxonomists for standard genome sequencing and annotation.</title>
        <authorList>
            <consortium name="The Broad Institute Genomics Platform"/>
            <consortium name="The Broad Institute Genome Sequencing Center for Infectious Disease"/>
            <person name="Wu L."/>
            <person name="Ma J."/>
        </authorList>
    </citation>
    <scope>NUCLEOTIDE SEQUENCE [LARGE SCALE GENOMIC DNA]</scope>
    <source>
        <strain evidence="18">CCUG 61485</strain>
    </source>
</reference>
<evidence type="ECO:0000256" key="1">
    <source>
        <dbReference type="ARBA" id="ARBA00001206"/>
    </source>
</evidence>
<keyword evidence="12 16" id="KW-0630">Potassium</keyword>
<gene>
    <name evidence="16" type="primary">coaX</name>
    <name evidence="17" type="ORF">ACFQ39_04385</name>
</gene>
<dbReference type="GO" id="GO:0004594">
    <property type="term" value="F:pantothenate kinase activity"/>
    <property type="evidence" value="ECO:0007669"/>
    <property type="project" value="UniProtKB-EC"/>
</dbReference>
<keyword evidence="7 16" id="KW-0963">Cytoplasm</keyword>
<dbReference type="HAMAP" id="MF_01274">
    <property type="entry name" value="Pantothen_kinase_3"/>
    <property type="match status" value="1"/>
</dbReference>
<dbReference type="SUPFAM" id="SSF53067">
    <property type="entry name" value="Actin-like ATPase domain"/>
    <property type="match status" value="2"/>
</dbReference>
<dbReference type="EC" id="2.7.1.33" evidence="6 16"/>
<dbReference type="InterPro" id="IPR043129">
    <property type="entry name" value="ATPase_NBD"/>
</dbReference>
<keyword evidence="18" id="KW-1185">Reference proteome</keyword>
<dbReference type="CDD" id="cd24015">
    <property type="entry name" value="ASKHA_NBD_PanK-III"/>
    <property type="match status" value="1"/>
</dbReference>
<dbReference type="Proteomes" id="UP001597201">
    <property type="component" value="Unassembled WGS sequence"/>
</dbReference>
<evidence type="ECO:0000256" key="6">
    <source>
        <dbReference type="ARBA" id="ARBA00012102"/>
    </source>
</evidence>
<comment type="function">
    <text evidence="16">Catalyzes the phosphorylation of pantothenate (Pan), the first step in CoA biosynthesis.</text>
</comment>
<evidence type="ECO:0000256" key="13">
    <source>
        <dbReference type="ARBA" id="ARBA00022993"/>
    </source>
</evidence>
<evidence type="ECO:0000256" key="4">
    <source>
        <dbReference type="ARBA" id="ARBA00005225"/>
    </source>
</evidence>
<keyword evidence="9 16" id="KW-0547">Nucleotide-binding</keyword>
<comment type="cofactor">
    <cofactor evidence="16">
        <name>NH4(+)</name>
        <dbReference type="ChEBI" id="CHEBI:28938"/>
    </cofactor>
    <cofactor evidence="16">
        <name>K(+)</name>
        <dbReference type="ChEBI" id="CHEBI:29103"/>
    </cofactor>
    <text evidence="16">A monovalent cation. Ammonium or potassium.</text>
</comment>
<dbReference type="PANTHER" id="PTHR34265:SF1">
    <property type="entry name" value="TYPE III PANTOTHENATE KINASE"/>
    <property type="match status" value="1"/>
</dbReference>
<evidence type="ECO:0000256" key="15">
    <source>
        <dbReference type="ARBA" id="ARBA00040883"/>
    </source>
</evidence>
<feature type="binding site" evidence="16">
    <location>
        <position position="183"/>
    </location>
    <ligand>
        <name>substrate</name>
    </ligand>
</feature>
<evidence type="ECO:0000256" key="5">
    <source>
        <dbReference type="ARBA" id="ARBA00011738"/>
    </source>
</evidence>
<evidence type="ECO:0000313" key="17">
    <source>
        <dbReference type="EMBL" id="MFD1314841.1"/>
    </source>
</evidence>
<evidence type="ECO:0000256" key="14">
    <source>
        <dbReference type="ARBA" id="ARBA00038036"/>
    </source>
</evidence>
<comment type="similarity">
    <text evidence="14 16">Belongs to the type III pantothenate kinase family.</text>
</comment>
<keyword evidence="8 16" id="KW-0808">Transferase</keyword>
<evidence type="ECO:0000256" key="10">
    <source>
        <dbReference type="ARBA" id="ARBA00022777"/>
    </source>
</evidence>
<comment type="subunit">
    <text evidence="5 16">Homodimer.</text>
</comment>
<feature type="binding site" evidence="16">
    <location>
        <begin position="18"/>
        <end position="25"/>
    </location>
    <ligand>
        <name>ATP</name>
        <dbReference type="ChEBI" id="CHEBI:30616"/>
    </ligand>
</feature>
<comment type="caution">
    <text evidence="17">The sequence shown here is derived from an EMBL/GenBank/DDBJ whole genome shotgun (WGS) entry which is preliminary data.</text>
</comment>
<comment type="catalytic activity">
    <reaction evidence="1 16">
        <text>(R)-pantothenate + ATP = (R)-4'-phosphopantothenate + ADP + H(+)</text>
        <dbReference type="Rhea" id="RHEA:16373"/>
        <dbReference type="ChEBI" id="CHEBI:10986"/>
        <dbReference type="ChEBI" id="CHEBI:15378"/>
        <dbReference type="ChEBI" id="CHEBI:29032"/>
        <dbReference type="ChEBI" id="CHEBI:30616"/>
        <dbReference type="ChEBI" id="CHEBI:456216"/>
        <dbReference type="EC" id="2.7.1.33"/>
    </reaction>
</comment>